<keyword evidence="3 6" id="KW-0812">Transmembrane</keyword>
<evidence type="ECO:0000313" key="7">
    <source>
        <dbReference type="EMBL" id="BBF93877.1"/>
    </source>
</evidence>
<evidence type="ECO:0000256" key="6">
    <source>
        <dbReference type="SAM" id="Phobius"/>
    </source>
</evidence>
<protein>
    <recommendedName>
        <fullName evidence="9">Polysaccharide biosynthesis protein C-terminal domain-containing protein</fullName>
    </recommendedName>
</protein>
<feature type="transmembrane region" description="Helical" evidence="6">
    <location>
        <begin position="42"/>
        <end position="65"/>
    </location>
</feature>
<dbReference type="GO" id="GO:0005886">
    <property type="term" value="C:plasma membrane"/>
    <property type="evidence" value="ECO:0007669"/>
    <property type="project" value="UniProtKB-SubCell"/>
</dbReference>
<keyword evidence="5 6" id="KW-0472">Membrane</keyword>
<reference evidence="7 8" key="1">
    <citation type="submission" date="2018-08" db="EMBL/GenBank/DDBJ databases">
        <title>Complete genome sequencing of Blastochloris tepida GI.</title>
        <authorList>
            <person name="Tsukatani Y."/>
            <person name="Mori H."/>
        </authorList>
    </citation>
    <scope>NUCLEOTIDE SEQUENCE [LARGE SCALE GENOMIC DNA]</scope>
    <source>
        <strain evidence="7 8">GI</strain>
    </source>
</reference>
<dbReference type="InterPro" id="IPR050833">
    <property type="entry name" value="Poly_Biosynth_Transport"/>
</dbReference>
<organism evidence="7 8">
    <name type="scientific">Blastochloris tepida</name>
    <dbReference type="NCBI Taxonomy" id="2233851"/>
    <lineage>
        <taxon>Bacteria</taxon>
        <taxon>Pseudomonadati</taxon>
        <taxon>Pseudomonadota</taxon>
        <taxon>Alphaproteobacteria</taxon>
        <taxon>Hyphomicrobiales</taxon>
        <taxon>Blastochloridaceae</taxon>
        <taxon>Blastochloris</taxon>
    </lineage>
</organism>
<keyword evidence="2" id="KW-1003">Cell membrane</keyword>
<comment type="subcellular location">
    <subcellularLocation>
        <location evidence="1">Cell membrane</location>
        <topology evidence="1">Multi-pass membrane protein</topology>
    </subcellularLocation>
</comment>
<keyword evidence="8" id="KW-1185">Reference proteome</keyword>
<dbReference type="PANTHER" id="PTHR30250:SF11">
    <property type="entry name" value="O-ANTIGEN TRANSPORTER-RELATED"/>
    <property type="match status" value="1"/>
</dbReference>
<evidence type="ECO:0008006" key="9">
    <source>
        <dbReference type="Google" id="ProtNLM"/>
    </source>
</evidence>
<gene>
    <name evidence="7" type="ORF">BLTE_25620</name>
</gene>
<feature type="transmembrane region" description="Helical" evidence="6">
    <location>
        <begin position="280"/>
        <end position="302"/>
    </location>
</feature>
<dbReference type="KEGG" id="blag:BLTE_25620"/>
<dbReference type="RefSeq" id="WP_160140607.1">
    <property type="nucleotide sequence ID" value="NZ_AP018907.1"/>
</dbReference>
<dbReference type="Pfam" id="PF13440">
    <property type="entry name" value="Polysacc_synt_3"/>
    <property type="match status" value="1"/>
</dbReference>
<sequence length="428" mass="44916">MAKFFTISFASSLLGLIIGLATGVLAARILGPADRGNLSIIVFWGPFLASILTLSLGDALVVRLATTGDRQALISRAYVVILTTLTIGLPVGGAVIYFATAEHGGFIVAATLLFWLVQACELCMASVAQGQLRDERRFATLSGLRLLVPLGFLAFIPIGYALDGGIRGFVAAHVASLVLALAVRMWVTRAWTVFGKAPAIGENLVGTALSFHGVFVVGILAGQIDKLIIIQTEAPERIGLYTVALSLAGPIQGFLGVAIQMIALPALVQQADPIRRQAAALRLFRLTWAASLAGAAATAVAAPIVVPFLFGSAFAGAGPLAAFLTIALALMPVRAALTEAFKAEGDGRRPLIGQFVFLVGFLVAFGIAVALGLEWPVVWGVAAANLAATLYQAVAYARHHPNVRVSAWAIPTWTTARELTTLMRTIVK</sequence>
<name>A0A348G2U4_9HYPH</name>
<evidence type="ECO:0000256" key="2">
    <source>
        <dbReference type="ARBA" id="ARBA00022475"/>
    </source>
</evidence>
<accession>A0A348G2U4</accession>
<evidence type="ECO:0000256" key="1">
    <source>
        <dbReference type="ARBA" id="ARBA00004651"/>
    </source>
</evidence>
<dbReference type="PANTHER" id="PTHR30250">
    <property type="entry name" value="PST FAMILY PREDICTED COLANIC ACID TRANSPORTER"/>
    <property type="match status" value="1"/>
</dbReference>
<feature type="transmembrane region" description="Helical" evidence="6">
    <location>
        <begin position="351"/>
        <end position="371"/>
    </location>
</feature>
<dbReference type="OrthoDB" id="8482265at2"/>
<feature type="transmembrane region" description="Helical" evidence="6">
    <location>
        <begin position="308"/>
        <end position="330"/>
    </location>
</feature>
<dbReference type="AlphaFoldDB" id="A0A348G2U4"/>
<feature type="transmembrane region" description="Helical" evidence="6">
    <location>
        <begin position="241"/>
        <end position="268"/>
    </location>
</feature>
<dbReference type="Proteomes" id="UP000266934">
    <property type="component" value="Chromosome"/>
</dbReference>
<proteinExistence type="predicted"/>
<feature type="transmembrane region" description="Helical" evidence="6">
    <location>
        <begin position="168"/>
        <end position="187"/>
    </location>
</feature>
<evidence type="ECO:0000256" key="5">
    <source>
        <dbReference type="ARBA" id="ARBA00023136"/>
    </source>
</evidence>
<feature type="transmembrane region" description="Helical" evidence="6">
    <location>
        <begin position="139"/>
        <end position="162"/>
    </location>
</feature>
<feature type="transmembrane region" description="Helical" evidence="6">
    <location>
        <begin position="105"/>
        <end position="127"/>
    </location>
</feature>
<evidence type="ECO:0000256" key="3">
    <source>
        <dbReference type="ARBA" id="ARBA00022692"/>
    </source>
</evidence>
<evidence type="ECO:0000256" key="4">
    <source>
        <dbReference type="ARBA" id="ARBA00022989"/>
    </source>
</evidence>
<keyword evidence="4 6" id="KW-1133">Transmembrane helix</keyword>
<feature type="transmembrane region" description="Helical" evidence="6">
    <location>
        <begin position="199"/>
        <end position="221"/>
    </location>
</feature>
<evidence type="ECO:0000313" key="8">
    <source>
        <dbReference type="Proteomes" id="UP000266934"/>
    </source>
</evidence>
<feature type="transmembrane region" description="Helical" evidence="6">
    <location>
        <begin position="77"/>
        <end position="99"/>
    </location>
</feature>
<dbReference type="EMBL" id="AP018907">
    <property type="protein sequence ID" value="BBF93877.1"/>
    <property type="molecule type" value="Genomic_DNA"/>
</dbReference>
<feature type="transmembrane region" description="Helical" evidence="6">
    <location>
        <begin position="377"/>
        <end position="397"/>
    </location>
</feature>